<proteinExistence type="inferred from homology"/>
<dbReference type="RefSeq" id="XP_013777881.2">
    <property type="nucleotide sequence ID" value="XM_013922427.2"/>
</dbReference>
<dbReference type="Pfam" id="PF15554">
    <property type="entry name" value="FSIP1"/>
    <property type="match status" value="1"/>
</dbReference>
<feature type="coiled-coil region" evidence="4">
    <location>
        <begin position="121"/>
        <end position="169"/>
    </location>
</feature>
<evidence type="ECO:0000256" key="4">
    <source>
        <dbReference type="SAM" id="Coils"/>
    </source>
</evidence>
<dbReference type="PRINTS" id="PR02075">
    <property type="entry name" value="FIBSHEATHIP1"/>
</dbReference>
<dbReference type="PANTHER" id="PTHR22012:SF2">
    <property type="entry name" value="FIBROUS SHEATH-INTERACTING PROTEIN 1"/>
    <property type="match status" value="1"/>
</dbReference>
<dbReference type="InterPro" id="IPR026246">
    <property type="entry name" value="Fsip1"/>
</dbReference>
<accession>A0ABM1BA39</accession>
<name>A0ABM1BA39_LIMPO</name>
<evidence type="ECO:0000256" key="1">
    <source>
        <dbReference type="ARBA" id="ARBA00010495"/>
    </source>
</evidence>
<organism evidence="5 6">
    <name type="scientific">Limulus polyphemus</name>
    <name type="common">Atlantic horseshoe crab</name>
    <dbReference type="NCBI Taxonomy" id="6850"/>
    <lineage>
        <taxon>Eukaryota</taxon>
        <taxon>Metazoa</taxon>
        <taxon>Ecdysozoa</taxon>
        <taxon>Arthropoda</taxon>
        <taxon>Chelicerata</taxon>
        <taxon>Merostomata</taxon>
        <taxon>Xiphosura</taxon>
        <taxon>Limulidae</taxon>
        <taxon>Limulus</taxon>
    </lineage>
</organism>
<keyword evidence="5" id="KW-1185">Reference proteome</keyword>
<dbReference type="GeneID" id="106462496"/>
<evidence type="ECO:0000313" key="6">
    <source>
        <dbReference type="RefSeq" id="XP_013777881.2"/>
    </source>
</evidence>
<protein>
    <recommendedName>
        <fullName evidence="2">Fibrous sheath-interacting protein 1</fullName>
    </recommendedName>
</protein>
<evidence type="ECO:0000313" key="5">
    <source>
        <dbReference type="Proteomes" id="UP000694941"/>
    </source>
</evidence>
<sequence length="408" mass="47621">MYILEDKTKNSKYFQTSEKFMKDTAFESKSKQEISTEEIKDHLKEWIGEKLHNLSIKEKDLDTTSGITDDAYTIQSDLSCNLSDISSTTTATENNKEEICVLSENGLDVDDIKLVEGLLEIERLDQQLAMKQAEEQKLKEKRLNFKKLFESELEQLNLLKRKESQEERENTLKYIAWESERPENTREREYDNKQAVCIRPIFQTQLPEDESDHHHTVHSVCKEEGKKLTIEGVKLQKNNEQHLETNFIKKNVELVMDACGIFSLTMQEKQRLDQLLQDLSTEDLEGYNESEDMLQLSMALGKGFVPTQEEQNTLESIENKLKFLLQNDYHKTEEKFNNAQDRLQEQDLHHRMNNINIELEKLNSTSKEKLCNSELQDLVMKCSQELENLSIKPQLSYAEITELINAVK</sequence>
<keyword evidence="3 4" id="KW-0175">Coiled coil</keyword>
<reference evidence="6" key="1">
    <citation type="submission" date="2025-08" db="UniProtKB">
        <authorList>
            <consortium name="RefSeq"/>
        </authorList>
    </citation>
    <scope>IDENTIFICATION</scope>
    <source>
        <tissue evidence="6">Muscle</tissue>
    </source>
</reference>
<dbReference type="Proteomes" id="UP000694941">
    <property type="component" value="Unplaced"/>
</dbReference>
<gene>
    <name evidence="6" type="primary">LOC106462496</name>
</gene>
<dbReference type="PANTHER" id="PTHR22012">
    <property type="entry name" value="FIBROUS SHEATH INTERACTING PROTEIN 1"/>
    <property type="match status" value="1"/>
</dbReference>
<comment type="similarity">
    <text evidence="1">Belongs to the FSIP1 family.</text>
</comment>
<evidence type="ECO:0000256" key="2">
    <source>
        <dbReference type="ARBA" id="ARBA00019480"/>
    </source>
</evidence>
<evidence type="ECO:0000256" key="3">
    <source>
        <dbReference type="ARBA" id="ARBA00023054"/>
    </source>
</evidence>